<evidence type="ECO:0008006" key="4">
    <source>
        <dbReference type="Google" id="ProtNLM"/>
    </source>
</evidence>
<feature type="compositionally biased region" description="Polar residues" evidence="1">
    <location>
        <begin position="211"/>
        <end position="231"/>
    </location>
</feature>
<sequence length="231" mass="26278">MFVKSSRAIRGVRFLGSIQANYQHQSARREKFLVTRELLAFSAETKLEEVFSSSVFDLLELLLQTGCFNIVKLPIHSTNCFTHSPLYNLPALHRPILKDSTMLSLLCLGPLKQIAILKAIQFHFPLLSGMIITMEEKIKVVGGRVEENNHKNNSSIQYSITKELSFQFILQIASSLPIVQSFSHFNVPFSKDFTMPSPLSRDTENNRHFESNTIPLSTAQWNHNNNNGRKD</sequence>
<dbReference type="EMBL" id="BPLR01004447">
    <property type="protein sequence ID" value="GIX94901.1"/>
    <property type="molecule type" value="Genomic_DNA"/>
</dbReference>
<evidence type="ECO:0000313" key="2">
    <source>
        <dbReference type="EMBL" id="GIX94901.1"/>
    </source>
</evidence>
<feature type="region of interest" description="Disordered" evidence="1">
    <location>
        <begin position="200"/>
        <end position="231"/>
    </location>
</feature>
<keyword evidence="3" id="KW-1185">Reference proteome</keyword>
<protein>
    <recommendedName>
        <fullName evidence="4">Maturase K</fullName>
    </recommendedName>
</protein>
<organism evidence="2 3">
    <name type="scientific">Caerostris extrusa</name>
    <name type="common">Bark spider</name>
    <name type="synonym">Caerostris bankana</name>
    <dbReference type="NCBI Taxonomy" id="172846"/>
    <lineage>
        <taxon>Eukaryota</taxon>
        <taxon>Metazoa</taxon>
        <taxon>Ecdysozoa</taxon>
        <taxon>Arthropoda</taxon>
        <taxon>Chelicerata</taxon>
        <taxon>Arachnida</taxon>
        <taxon>Araneae</taxon>
        <taxon>Araneomorphae</taxon>
        <taxon>Entelegynae</taxon>
        <taxon>Araneoidea</taxon>
        <taxon>Araneidae</taxon>
        <taxon>Caerostris</taxon>
    </lineage>
</organism>
<evidence type="ECO:0000313" key="3">
    <source>
        <dbReference type="Proteomes" id="UP001054945"/>
    </source>
</evidence>
<dbReference type="Proteomes" id="UP001054945">
    <property type="component" value="Unassembled WGS sequence"/>
</dbReference>
<dbReference type="AlphaFoldDB" id="A0AAV4PGR3"/>
<proteinExistence type="predicted"/>
<name>A0AAV4PGR3_CAEEX</name>
<accession>A0AAV4PGR3</accession>
<evidence type="ECO:0000256" key="1">
    <source>
        <dbReference type="SAM" id="MobiDB-lite"/>
    </source>
</evidence>
<gene>
    <name evidence="2" type="ORF">CEXT_530591</name>
</gene>
<feature type="compositionally biased region" description="Basic and acidic residues" evidence="1">
    <location>
        <begin position="201"/>
        <end position="210"/>
    </location>
</feature>
<reference evidence="2 3" key="1">
    <citation type="submission" date="2021-06" db="EMBL/GenBank/DDBJ databases">
        <title>Caerostris extrusa draft genome.</title>
        <authorList>
            <person name="Kono N."/>
            <person name="Arakawa K."/>
        </authorList>
    </citation>
    <scope>NUCLEOTIDE SEQUENCE [LARGE SCALE GENOMIC DNA]</scope>
</reference>
<comment type="caution">
    <text evidence="2">The sequence shown here is derived from an EMBL/GenBank/DDBJ whole genome shotgun (WGS) entry which is preliminary data.</text>
</comment>